<protein>
    <recommendedName>
        <fullName evidence="1">Myb/SANT-like DNA-binding domain-containing protein</fullName>
    </recommendedName>
</protein>
<dbReference type="EnsemblMetazoa" id="XM_031928901">
    <property type="protein sequence ID" value="XP_031784761"/>
    <property type="gene ID" value="LOC107981984"/>
</dbReference>
<dbReference type="AlphaFoldDB" id="A0A7M7QAZ9"/>
<dbReference type="GeneID" id="107981984"/>
<dbReference type="RefSeq" id="XP_031784762.1">
    <property type="nucleotide sequence ID" value="XM_031928902.1"/>
</dbReference>
<accession>A0A7M7QAZ9</accession>
<evidence type="ECO:0000259" key="1">
    <source>
        <dbReference type="Pfam" id="PF13837"/>
    </source>
</evidence>
<dbReference type="Pfam" id="PF13837">
    <property type="entry name" value="Myb_DNA-bind_4"/>
    <property type="match status" value="1"/>
</dbReference>
<dbReference type="SMR" id="A0A7M7QAZ9"/>
<keyword evidence="3" id="KW-1185">Reference proteome</keyword>
<evidence type="ECO:0000313" key="2">
    <source>
        <dbReference type="EnsemblMetazoa" id="XP_031784762"/>
    </source>
</evidence>
<dbReference type="Gene3D" id="1.10.10.60">
    <property type="entry name" value="Homeodomain-like"/>
    <property type="match status" value="1"/>
</dbReference>
<evidence type="ECO:0000313" key="3">
    <source>
        <dbReference type="Proteomes" id="UP000002358"/>
    </source>
</evidence>
<dbReference type="EnsemblMetazoa" id="XM_031928902">
    <property type="protein sequence ID" value="XP_031784762"/>
    <property type="gene ID" value="LOC107981984"/>
</dbReference>
<dbReference type="InParanoid" id="A0A7M7QAZ9"/>
<dbReference type="KEGG" id="nvi:107981984"/>
<feature type="domain" description="Myb/SANT-like DNA-binding" evidence="1">
    <location>
        <begin position="76"/>
        <end position="136"/>
    </location>
</feature>
<dbReference type="RefSeq" id="XP_031784761.1">
    <property type="nucleotide sequence ID" value="XM_031928901.1"/>
</dbReference>
<dbReference type="InterPro" id="IPR044822">
    <property type="entry name" value="Myb_DNA-bind_4"/>
</dbReference>
<reference evidence="2" key="1">
    <citation type="submission" date="2021-01" db="UniProtKB">
        <authorList>
            <consortium name="EnsemblMetazoa"/>
        </authorList>
    </citation>
    <scope>IDENTIFICATION</scope>
</reference>
<proteinExistence type="predicted"/>
<organism evidence="2 3">
    <name type="scientific">Nasonia vitripennis</name>
    <name type="common">Parasitic wasp</name>
    <dbReference type="NCBI Taxonomy" id="7425"/>
    <lineage>
        <taxon>Eukaryota</taxon>
        <taxon>Metazoa</taxon>
        <taxon>Ecdysozoa</taxon>
        <taxon>Arthropoda</taxon>
        <taxon>Hexapoda</taxon>
        <taxon>Insecta</taxon>
        <taxon>Pterygota</taxon>
        <taxon>Neoptera</taxon>
        <taxon>Endopterygota</taxon>
        <taxon>Hymenoptera</taxon>
        <taxon>Apocrita</taxon>
        <taxon>Proctotrupomorpha</taxon>
        <taxon>Chalcidoidea</taxon>
        <taxon>Pteromalidae</taxon>
        <taxon>Pteromalinae</taxon>
        <taxon>Nasonia</taxon>
    </lineage>
</organism>
<sequence length="146" mass="16804">MEFAKKLLQEETTNEIHAASGSQSLTQTKLQVGQKRSSTVVQLTDNIGNEDETEDFQNVNVNKKARKTKIGEEFCFWTESQTKLLLSLYKEHQSKLDEGSMRHKVFWTLVVEGLKQKGHAFTTVQCSTKMDTLKRESEISQFTNWQ</sequence>
<dbReference type="Proteomes" id="UP000002358">
    <property type="component" value="Chromosome 4"/>
</dbReference>
<name>A0A7M7QAZ9_NASVI</name>